<reference evidence="7 8" key="1">
    <citation type="journal article" date="2015" name="PLoS Pathog.">
        <title>Leptomonas seymouri: Adaptations to the Dixenous Life Cycle Analyzed by Genome Sequencing, Transcriptome Profiling and Co-infection with Leishmania donovani.</title>
        <authorList>
            <person name="Kraeva N."/>
            <person name="Butenko A."/>
            <person name="Hlavacova J."/>
            <person name="Kostygov A."/>
            <person name="Myskova J."/>
            <person name="Grybchuk D."/>
            <person name="Lestinova T."/>
            <person name="Votypka J."/>
            <person name="Volf P."/>
            <person name="Opperdoes F."/>
            <person name="Flegontov P."/>
            <person name="Lukes J."/>
            <person name="Yurchenko V."/>
        </authorList>
    </citation>
    <scope>NUCLEOTIDE SEQUENCE [LARGE SCALE GENOMIC DNA]</scope>
    <source>
        <strain evidence="7 8">ATCC 30220</strain>
    </source>
</reference>
<dbReference type="PROSITE" id="PS00678">
    <property type="entry name" value="WD_REPEATS_1"/>
    <property type="match status" value="2"/>
</dbReference>
<organism evidence="7 8">
    <name type="scientific">Leptomonas seymouri</name>
    <dbReference type="NCBI Taxonomy" id="5684"/>
    <lineage>
        <taxon>Eukaryota</taxon>
        <taxon>Discoba</taxon>
        <taxon>Euglenozoa</taxon>
        <taxon>Kinetoplastea</taxon>
        <taxon>Metakinetoplastina</taxon>
        <taxon>Trypanosomatida</taxon>
        <taxon>Trypanosomatidae</taxon>
        <taxon>Leishmaniinae</taxon>
        <taxon>Leptomonas</taxon>
    </lineage>
</organism>
<dbReference type="InterPro" id="IPR036322">
    <property type="entry name" value="WD40_repeat_dom_sf"/>
</dbReference>
<evidence type="ECO:0000256" key="3">
    <source>
        <dbReference type="ARBA" id="ARBA00022980"/>
    </source>
</evidence>
<dbReference type="PANTHER" id="PTHR44019:SF8">
    <property type="entry name" value="POC1 CENTRIOLAR PROTEIN HOMOLOG"/>
    <property type="match status" value="1"/>
</dbReference>
<sequence length="570" mass="60564">MTENPAPPGASQKAGSSQHQRIVLQKQLAEVRMENTILRQQLYQVSTLLDIAVSKLGTLGVSLETPIDIRALRAAALQHAHSETAQAQDDTIGASPKDGDTPSGHGTNKKFQMRQQLCEHTKAVQCCAFSDREEPLIATGGMDCRLIVHNHFTGEKLWDVTAHEEAVSDVSWLDHHCLLSASYDNTVKLWDVNAALPSKSALFQYSAHGFVLSAIPLGPSLFACSDSRRKTAIVDVRMGGKALVQEHDYRVNSLSYDESAKQLLIGQGNGVISIWDIRRTDQTLQAAASGGSGGVAPSVVSSQQSALPQRGAVLSAIPADVTAAGTADIGEMPATNVNGAASGPVTGVTEDTSGASFASNGAALAAAMNTSALGSVVNGAATGLFSGSTRLIRTAELENEPSHSPISYVALVHSDDDTRRLICVSGDNMVRLYRGNLNAFTAGRTDSTNLYVLRNVMTGVPTRGNVMRSGFWKGERAGKSEVSVFFDDGEMDAVARPPRRLTECDILVTGGPDNTAQVFDVTDEGSTVVLERLEGHRDRVTGATVRRSCKPIIATTSADSTVRIWVPVKS</sequence>
<feature type="repeat" description="WD" evidence="5">
    <location>
        <begin position="160"/>
        <end position="200"/>
    </location>
</feature>
<keyword evidence="2" id="KW-0677">Repeat</keyword>
<feature type="region of interest" description="Disordered" evidence="6">
    <location>
        <begin position="81"/>
        <end position="108"/>
    </location>
</feature>
<dbReference type="InterPro" id="IPR020472">
    <property type="entry name" value="WD40_PAC1"/>
</dbReference>
<evidence type="ECO:0000256" key="6">
    <source>
        <dbReference type="SAM" id="MobiDB-lite"/>
    </source>
</evidence>
<comment type="caution">
    <text evidence="7">The sequence shown here is derived from an EMBL/GenBank/DDBJ whole genome shotgun (WGS) entry which is preliminary data.</text>
</comment>
<evidence type="ECO:0000256" key="4">
    <source>
        <dbReference type="ARBA" id="ARBA00023274"/>
    </source>
</evidence>
<dbReference type="Proteomes" id="UP000038009">
    <property type="component" value="Unassembled WGS sequence"/>
</dbReference>
<keyword evidence="1 5" id="KW-0853">WD repeat</keyword>
<evidence type="ECO:0000256" key="5">
    <source>
        <dbReference type="PROSITE-ProRule" id="PRU00221"/>
    </source>
</evidence>
<name>A0A0N0P6E9_LEPSE</name>
<dbReference type="InterPro" id="IPR001680">
    <property type="entry name" value="WD40_rpt"/>
</dbReference>
<dbReference type="PRINTS" id="PR00320">
    <property type="entry name" value="GPROTEINBRPT"/>
</dbReference>
<protein>
    <submittedName>
        <fullName evidence="7">Uncharacterized protein</fullName>
    </submittedName>
</protein>
<dbReference type="Pfam" id="PF00400">
    <property type="entry name" value="WD40"/>
    <property type="match status" value="3"/>
</dbReference>
<keyword evidence="8" id="KW-1185">Reference proteome</keyword>
<dbReference type="AlphaFoldDB" id="A0A0N0P6E9"/>
<dbReference type="PANTHER" id="PTHR44019">
    <property type="entry name" value="WD REPEAT-CONTAINING PROTEIN 55"/>
    <property type="match status" value="1"/>
</dbReference>
<evidence type="ECO:0000313" key="8">
    <source>
        <dbReference type="Proteomes" id="UP000038009"/>
    </source>
</evidence>
<dbReference type="VEuPathDB" id="TriTrypDB:Lsey_0103_0110"/>
<dbReference type="PROSITE" id="PS50294">
    <property type="entry name" value="WD_REPEATS_REGION"/>
    <property type="match status" value="3"/>
</dbReference>
<evidence type="ECO:0000256" key="2">
    <source>
        <dbReference type="ARBA" id="ARBA00022737"/>
    </source>
</evidence>
<dbReference type="OrthoDB" id="6262491at2759"/>
<evidence type="ECO:0000313" key="7">
    <source>
        <dbReference type="EMBL" id="KPI87077.1"/>
    </source>
</evidence>
<dbReference type="GO" id="GO:1990904">
    <property type="term" value="C:ribonucleoprotein complex"/>
    <property type="evidence" value="ECO:0007669"/>
    <property type="project" value="UniProtKB-KW"/>
</dbReference>
<dbReference type="EMBL" id="LJSK01000103">
    <property type="protein sequence ID" value="KPI87077.1"/>
    <property type="molecule type" value="Genomic_DNA"/>
</dbReference>
<dbReference type="InterPro" id="IPR019775">
    <property type="entry name" value="WD40_repeat_CS"/>
</dbReference>
<dbReference type="GO" id="GO:0005840">
    <property type="term" value="C:ribosome"/>
    <property type="evidence" value="ECO:0007669"/>
    <property type="project" value="UniProtKB-KW"/>
</dbReference>
<dbReference type="OMA" id="VQEHDYR"/>
<keyword evidence="4" id="KW-0687">Ribonucleoprotein</keyword>
<dbReference type="InterPro" id="IPR050505">
    <property type="entry name" value="WDR55/POC1"/>
</dbReference>
<gene>
    <name evidence="7" type="ORF">ABL78_3839</name>
</gene>
<dbReference type="Gene3D" id="2.130.10.10">
    <property type="entry name" value="YVTN repeat-like/Quinoprotein amine dehydrogenase"/>
    <property type="match status" value="2"/>
</dbReference>
<dbReference type="PROSITE" id="PS50082">
    <property type="entry name" value="WD_REPEATS_2"/>
    <property type="match status" value="3"/>
</dbReference>
<feature type="repeat" description="WD" evidence="5">
    <location>
        <begin position="533"/>
        <end position="565"/>
    </location>
</feature>
<accession>A0A0N0P6E9</accession>
<dbReference type="SUPFAM" id="SSF50978">
    <property type="entry name" value="WD40 repeat-like"/>
    <property type="match status" value="1"/>
</dbReference>
<dbReference type="SMART" id="SM00320">
    <property type="entry name" value="WD40"/>
    <property type="match status" value="5"/>
</dbReference>
<proteinExistence type="predicted"/>
<evidence type="ECO:0000256" key="1">
    <source>
        <dbReference type="ARBA" id="ARBA00022574"/>
    </source>
</evidence>
<feature type="repeat" description="WD" evidence="5">
    <location>
        <begin position="244"/>
        <end position="285"/>
    </location>
</feature>
<dbReference type="InterPro" id="IPR015943">
    <property type="entry name" value="WD40/YVTN_repeat-like_dom_sf"/>
</dbReference>
<keyword evidence="3" id="KW-0689">Ribosomal protein</keyword>